<feature type="site" description="Interacts with tRNA" evidence="9">
    <location>
        <position position="95"/>
    </location>
</feature>
<feature type="site" description="Interacts with tRNA; defines subfamily-specific binding signature" evidence="9">
    <location>
        <position position="277"/>
    </location>
</feature>
<keyword evidence="12" id="KW-0547">Nucleotide-binding</keyword>
<dbReference type="Proteomes" id="UP000599578">
    <property type="component" value="Unassembled WGS sequence"/>
</dbReference>
<organism evidence="14 15">
    <name type="scientific">Marinobacterium nitratireducens</name>
    <dbReference type="NCBI Taxonomy" id="518897"/>
    <lineage>
        <taxon>Bacteria</taxon>
        <taxon>Pseudomonadati</taxon>
        <taxon>Pseudomonadota</taxon>
        <taxon>Gammaproteobacteria</taxon>
        <taxon>Oceanospirillales</taxon>
        <taxon>Oceanospirillaceae</taxon>
        <taxon>Marinobacterium</taxon>
    </lineage>
</organism>
<comment type="similarity">
    <text evidence="10">Belongs to the dus family.</text>
</comment>
<comment type="catalytic activity">
    <reaction evidence="9">
        <text>5,6-dihydrouridine(16) in tRNA + NADP(+) = uridine(16) in tRNA + NADPH + H(+)</text>
        <dbReference type="Rhea" id="RHEA:53376"/>
        <dbReference type="Rhea" id="RHEA-COMP:13543"/>
        <dbReference type="Rhea" id="RHEA-COMP:13544"/>
        <dbReference type="ChEBI" id="CHEBI:15378"/>
        <dbReference type="ChEBI" id="CHEBI:57783"/>
        <dbReference type="ChEBI" id="CHEBI:58349"/>
        <dbReference type="ChEBI" id="CHEBI:65315"/>
        <dbReference type="ChEBI" id="CHEBI:74443"/>
    </reaction>
</comment>
<dbReference type="GO" id="GO:0050660">
    <property type="term" value="F:flavin adenine dinucleotide binding"/>
    <property type="evidence" value="ECO:0007669"/>
    <property type="project" value="InterPro"/>
</dbReference>
<dbReference type="HAMAP" id="MF_02043">
    <property type="entry name" value="DusC_subfam"/>
    <property type="match status" value="1"/>
</dbReference>
<evidence type="ECO:0000256" key="1">
    <source>
        <dbReference type="ARBA" id="ARBA00001917"/>
    </source>
</evidence>
<feature type="binding site" evidence="9">
    <location>
        <begin position="200"/>
        <end position="202"/>
    </location>
    <ligand>
        <name>FMN</name>
        <dbReference type="ChEBI" id="CHEBI:58210"/>
    </ligand>
</feature>
<evidence type="ECO:0000256" key="8">
    <source>
        <dbReference type="ARBA" id="ARBA00023002"/>
    </source>
</evidence>
<dbReference type="GO" id="GO:0017150">
    <property type="term" value="F:tRNA dihydrouridine synthase activity"/>
    <property type="evidence" value="ECO:0007669"/>
    <property type="project" value="UniProtKB-UniRule"/>
</dbReference>
<sequence>MKIILAPMEGVVDPVMRDVLTRIGGIDLCVTEFVRISDRLLPEHVYYRLAPELRNGGRTEAGVPVVVQLLGSDPALMAENAVRAAQLGAPGIDLNFGCPAKTVNKNRGGAVLLDTPDDIHAIVAAVRKAVPSSVPVTAKMRLGNQDKALALDNARAIRDAGADGLAVHARTKREGYRPPAHWEWIARIREAVPEIPLTANGEVWSWDDYCRCREASGCDDVMIGRGLVSRPDLARSISRRLAGEPEQALDWPQLQPVLRGYFERMVREMAPGYVHGRLKQWLNQMKRHYPEAETLFGEIKRLRDIDALRQALAGAEEPAAA</sequence>
<dbReference type="PROSITE" id="PS01136">
    <property type="entry name" value="UPF0034"/>
    <property type="match status" value="1"/>
</dbReference>
<evidence type="ECO:0000256" key="5">
    <source>
        <dbReference type="ARBA" id="ARBA00022694"/>
    </source>
</evidence>
<dbReference type="GO" id="GO:0000049">
    <property type="term" value="F:tRNA binding"/>
    <property type="evidence" value="ECO:0007669"/>
    <property type="project" value="UniProtKB-UniRule"/>
</dbReference>
<comment type="catalytic activity">
    <reaction evidence="9">
        <text>5,6-dihydrouridine(16) in tRNA + NAD(+) = uridine(16) in tRNA + NADH + H(+)</text>
        <dbReference type="Rhea" id="RHEA:53380"/>
        <dbReference type="Rhea" id="RHEA-COMP:13543"/>
        <dbReference type="Rhea" id="RHEA-COMP:13544"/>
        <dbReference type="ChEBI" id="CHEBI:15378"/>
        <dbReference type="ChEBI" id="CHEBI:57540"/>
        <dbReference type="ChEBI" id="CHEBI:57945"/>
        <dbReference type="ChEBI" id="CHEBI:65315"/>
        <dbReference type="ChEBI" id="CHEBI:74443"/>
    </reaction>
</comment>
<dbReference type="InterPro" id="IPR018517">
    <property type="entry name" value="tRNA_hU_synthase_CS"/>
</dbReference>
<comment type="function">
    <text evidence="9">Catalyzes the synthesis of 5,6-dihydrouridine (D), a modified base found in the D-loop of most tRNAs, via the reduction of the C5-C6 double bond in target uridines. Specifically modifies U16 in tRNAs.</text>
</comment>
<dbReference type="EMBL" id="BMLT01000001">
    <property type="protein sequence ID" value="GGO76083.1"/>
    <property type="molecule type" value="Genomic_DNA"/>
</dbReference>
<feature type="site" description="Interacts with tRNA; defines subfamily-specific binding signature" evidence="9">
    <location>
        <position position="300"/>
    </location>
</feature>
<dbReference type="CDD" id="cd02801">
    <property type="entry name" value="DUS_like_FMN"/>
    <property type="match status" value="1"/>
</dbReference>
<keyword evidence="6 9" id="KW-0521">NADP</keyword>
<feature type="binding site" evidence="9 12">
    <location>
        <begin position="224"/>
        <end position="225"/>
    </location>
    <ligand>
        <name>FMN</name>
        <dbReference type="ChEBI" id="CHEBI:58210"/>
    </ligand>
</feature>
<comment type="similarity">
    <text evidence="9">Belongs to the Dus family. DusC subfamily.</text>
</comment>
<evidence type="ECO:0000256" key="6">
    <source>
        <dbReference type="ARBA" id="ARBA00022857"/>
    </source>
</evidence>
<evidence type="ECO:0000256" key="7">
    <source>
        <dbReference type="ARBA" id="ARBA00022884"/>
    </source>
</evidence>
<feature type="binding site" evidence="9 12">
    <location>
        <position position="68"/>
    </location>
    <ligand>
        <name>FMN</name>
        <dbReference type="ChEBI" id="CHEBI:58210"/>
    </ligand>
</feature>
<comment type="caution">
    <text evidence="14">The sequence shown here is derived from an EMBL/GenBank/DDBJ whole genome shotgun (WGS) entry which is preliminary data.</text>
</comment>
<feature type="site" description="Interacts with tRNA" evidence="9">
    <location>
        <position position="176"/>
    </location>
</feature>
<dbReference type="InterPro" id="IPR001269">
    <property type="entry name" value="DUS_fam"/>
</dbReference>
<dbReference type="SUPFAM" id="SSF51395">
    <property type="entry name" value="FMN-linked oxidoreductases"/>
    <property type="match status" value="1"/>
</dbReference>
<feature type="domain" description="DUS-like FMN-binding" evidence="13">
    <location>
        <begin position="4"/>
        <end position="270"/>
    </location>
</feature>
<evidence type="ECO:0000259" key="13">
    <source>
        <dbReference type="Pfam" id="PF01207"/>
    </source>
</evidence>
<comment type="cofactor">
    <cofactor evidence="1 9 10 12">
        <name>FMN</name>
        <dbReference type="ChEBI" id="CHEBI:58210"/>
    </cofactor>
</comment>
<evidence type="ECO:0000256" key="10">
    <source>
        <dbReference type="PIRNR" id="PIRNR006621"/>
    </source>
</evidence>
<gene>
    <name evidence="9 14" type="primary">dusC</name>
    <name evidence="14" type="ORF">GCM10011348_02450</name>
</gene>
<protein>
    <recommendedName>
        <fullName evidence="9">tRNA-dihydrouridine(16) synthase</fullName>
        <ecNumber evidence="9">1.3.1.-</ecNumber>
    </recommendedName>
    <alternativeName>
        <fullName evidence="9">U16-specific dihydrouridine synthase</fullName>
        <shortName evidence="9">U16-specific Dus</shortName>
    </alternativeName>
    <alternativeName>
        <fullName evidence="9">tRNA-dihydrouridine synthase C</fullName>
    </alternativeName>
</protein>
<evidence type="ECO:0000256" key="3">
    <source>
        <dbReference type="ARBA" id="ARBA00022630"/>
    </source>
</evidence>
<comment type="caution">
    <text evidence="9">Lacks conserved residue(s) required for the propagation of feature annotation.</text>
</comment>
<evidence type="ECO:0000256" key="2">
    <source>
        <dbReference type="ARBA" id="ARBA00022555"/>
    </source>
</evidence>
<evidence type="ECO:0000256" key="12">
    <source>
        <dbReference type="PIRSR" id="PIRSR006621-2"/>
    </source>
</evidence>
<feature type="active site" description="Proton donor" evidence="9 11">
    <location>
        <position position="98"/>
    </location>
</feature>
<feature type="binding site" evidence="12">
    <location>
        <position position="168"/>
    </location>
    <ligand>
        <name>FMN</name>
        <dbReference type="ChEBI" id="CHEBI:58210"/>
    </ligand>
</feature>
<dbReference type="AlphaFoldDB" id="A0A918DMX4"/>
<feature type="site" description="Interacts with tRNA; defines subfamily-specific binding signature" evidence="9">
    <location>
        <position position="35"/>
    </location>
</feature>
<accession>A0A918DMX4</accession>
<feature type="binding site" evidence="9 12">
    <location>
        <position position="139"/>
    </location>
    <ligand>
        <name>FMN</name>
        <dbReference type="ChEBI" id="CHEBI:58210"/>
    </ligand>
</feature>
<evidence type="ECO:0000313" key="15">
    <source>
        <dbReference type="Proteomes" id="UP000599578"/>
    </source>
</evidence>
<feature type="site" description="Interacts with tRNA; defines subfamily-specific binding signature" evidence="9">
    <location>
        <position position="279"/>
    </location>
</feature>
<dbReference type="InterPro" id="IPR035587">
    <property type="entry name" value="DUS-like_FMN-bd"/>
</dbReference>
<evidence type="ECO:0000256" key="11">
    <source>
        <dbReference type="PIRSR" id="PIRSR006621-1"/>
    </source>
</evidence>
<evidence type="ECO:0000256" key="9">
    <source>
        <dbReference type="HAMAP-Rule" id="MF_02043"/>
    </source>
</evidence>
<dbReference type="PANTHER" id="PTHR11082">
    <property type="entry name" value="TRNA-DIHYDROURIDINE SYNTHASE"/>
    <property type="match status" value="1"/>
</dbReference>
<proteinExistence type="inferred from homology"/>
<keyword evidence="15" id="KW-1185">Reference proteome</keyword>
<dbReference type="InterPro" id="IPR013785">
    <property type="entry name" value="Aldolase_TIM"/>
</dbReference>
<dbReference type="PANTHER" id="PTHR11082:SF26">
    <property type="entry name" value="TRNA-DIHYDROURIDINE(16) SYNTHASE"/>
    <property type="match status" value="1"/>
</dbReference>
<dbReference type="RefSeq" id="WP_188857506.1">
    <property type="nucleotide sequence ID" value="NZ_BMLT01000001.1"/>
</dbReference>
<dbReference type="InterPro" id="IPR032886">
    <property type="entry name" value="DusC"/>
</dbReference>
<dbReference type="PIRSF" id="PIRSF006621">
    <property type="entry name" value="Dus"/>
    <property type="match status" value="1"/>
</dbReference>
<keyword evidence="4 9" id="KW-0288">FMN</keyword>
<dbReference type="GO" id="GO:0010181">
    <property type="term" value="F:FMN binding"/>
    <property type="evidence" value="ECO:0007669"/>
    <property type="project" value="UniProtKB-UniRule"/>
</dbReference>
<keyword evidence="3 9" id="KW-0285">Flavoprotein</keyword>
<keyword evidence="8 9" id="KW-0560">Oxidoreductase</keyword>
<dbReference type="Gene3D" id="3.20.20.70">
    <property type="entry name" value="Aldolase class I"/>
    <property type="match status" value="1"/>
</dbReference>
<keyword evidence="7 9" id="KW-0694">RNA-binding</keyword>
<evidence type="ECO:0000256" key="4">
    <source>
        <dbReference type="ARBA" id="ARBA00022643"/>
    </source>
</evidence>
<dbReference type="Gene3D" id="1.20.225.30">
    <property type="entry name" value="Dihydrouridine synthase, C-terminal recognition domain"/>
    <property type="match status" value="1"/>
</dbReference>
<dbReference type="EC" id="1.3.1.-" evidence="9"/>
<name>A0A918DMX4_9GAMM</name>
<keyword evidence="2 9" id="KW-0820">tRNA-binding</keyword>
<evidence type="ECO:0000313" key="14">
    <source>
        <dbReference type="EMBL" id="GGO76083.1"/>
    </source>
</evidence>
<reference evidence="14 15" key="1">
    <citation type="journal article" date="2014" name="Int. J. Syst. Evol. Microbiol.">
        <title>Complete genome sequence of Corynebacterium casei LMG S-19264T (=DSM 44701T), isolated from a smear-ripened cheese.</title>
        <authorList>
            <consortium name="US DOE Joint Genome Institute (JGI-PGF)"/>
            <person name="Walter F."/>
            <person name="Albersmeier A."/>
            <person name="Kalinowski J."/>
            <person name="Ruckert C."/>
        </authorList>
    </citation>
    <scope>NUCLEOTIDE SEQUENCE [LARGE SCALE GENOMIC DNA]</scope>
    <source>
        <strain evidence="14 15">CGMCC 1.7286</strain>
    </source>
</reference>
<dbReference type="InterPro" id="IPR042270">
    <property type="entry name" value="DusC_C"/>
</dbReference>
<keyword evidence="5 9" id="KW-0819">tRNA processing</keyword>
<dbReference type="Pfam" id="PF01207">
    <property type="entry name" value="Dus"/>
    <property type="match status" value="1"/>
</dbReference>